<comment type="caution">
    <text evidence="3">The sequence shown here is derived from an EMBL/GenBank/DDBJ whole genome shotgun (WGS) entry which is preliminary data.</text>
</comment>
<feature type="compositionally biased region" description="Basic and acidic residues" evidence="2">
    <location>
        <begin position="1"/>
        <end position="18"/>
    </location>
</feature>
<dbReference type="InterPro" id="IPR010998">
    <property type="entry name" value="Integrase_recombinase_N"/>
</dbReference>
<accession>A0A5J4QZ14</accession>
<proteinExistence type="predicted"/>
<evidence type="ECO:0000313" key="4">
    <source>
        <dbReference type="Proteomes" id="UP000324800"/>
    </source>
</evidence>
<dbReference type="GO" id="GO:0003677">
    <property type="term" value="F:DNA binding"/>
    <property type="evidence" value="ECO:0007669"/>
    <property type="project" value="UniProtKB-KW"/>
</dbReference>
<evidence type="ECO:0000256" key="2">
    <source>
        <dbReference type="SAM" id="MobiDB-lite"/>
    </source>
</evidence>
<reference evidence="3 4" key="1">
    <citation type="submission" date="2019-03" db="EMBL/GenBank/DDBJ databases">
        <title>Single cell metagenomics reveals metabolic interactions within the superorganism composed of flagellate Streblomastix strix and complex community of Bacteroidetes bacteria on its surface.</title>
        <authorList>
            <person name="Treitli S.C."/>
            <person name="Kolisko M."/>
            <person name="Husnik F."/>
            <person name="Keeling P."/>
            <person name="Hampl V."/>
        </authorList>
    </citation>
    <scope>NUCLEOTIDE SEQUENCE [LARGE SCALE GENOMIC DNA]</scope>
    <source>
        <strain evidence="3">ST1C</strain>
    </source>
</reference>
<dbReference type="Gene3D" id="1.10.150.130">
    <property type="match status" value="1"/>
</dbReference>
<gene>
    <name evidence="3" type="ORF">EZS28_054005</name>
</gene>
<evidence type="ECO:0000313" key="3">
    <source>
        <dbReference type="EMBL" id="KAA6325991.1"/>
    </source>
</evidence>
<dbReference type="EMBL" id="SNRW01043976">
    <property type="protein sequence ID" value="KAA6325991.1"/>
    <property type="molecule type" value="Genomic_DNA"/>
</dbReference>
<dbReference type="Proteomes" id="UP000324800">
    <property type="component" value="Unassembled WGS sequence"/>
</dbReference>
<organism evidence="3 4">
    <name type="scientific">Streblomastix strix</name>
    <dbReference type="NCBI Taxonomy" id="222440"/>
    <lineage>
        <taxon>Eukaryota</taxon>
        <taxon>Metamonada</taxon>
        <taxon>Preaxostyla</taxon>
        <taxon>Oxymonadida</taxon>
        <taxon>Streblomastigidae</taxon>
        <taxon>Streblomastix</taxon>
    </lineage>
</organism>
<feature type="region of interest" description="Disordered" evidence="2">
    <location>
        <begin position="1"/>
        <end position="43"/>
    </location>
</feature>
<protein>
    <submittedName>
        <fullName evidence="3">Uncharacterized protein</fullName>
    </submittedName>
</protein>
<sequence length="186" mass="21735">NSREPFHENDKIGKERRSIRNGQQDEEERSKTTTRRDWMFPSETEDEGDRLFRSTLIDNGISVDAINIIIANWEEAYRRHCKRLEEFAGYLNENKLSLQELPTQKGPQTVIINFLAHKLKSKHSDASVKAARTALSVLFSFMGFQDSQIHTPAITQLMKGVEQRTRKVKQEEQMWDLNLLWKLIMS</sequence>
<feature type="compositionally biased region" description="Basic and acidic residues" evidence="2">
    <location>
        <begin position="28"/>
        <end position="38"/>
    </location>
</feature>
<name>A0A5J4QZ14_9EUKA</name>
<evidence type="ECO:0000256" key="1">
    <source>
        <dbReference type="ARBA" id="ARBA00023125"/>
    </source>
</evidence>
<keyword evidence="1" id="KW-0238">DNA-binding</keyword>
<feature type="non-terminal residue" evidence="3">
    <location>
        <position position="1"/>
    </location>
</feature>
<dbReference type="AlphaFoldDB" id="A0A5J4QZ14"/>